<dbReference type="CDD" id="cd09004">
    <property type="entry name" value="GH43_bXyl-like"/>
    <property type="match status" value="1"/>
</dbReference>
<keyword evidence="1" id="KW-0624">Polysaccharide degradation</keyword>
<keyword evidence="1" id="KW-0858">Xylan degradation</keyword>
<organism evidence="8 9">
    <name type="scientific">Stakelama flava</name>
    <dbReference type="NCBI Taxonomy" id="2860338"/>
    <lineage>
        <taxon>Bacteria</taxon>
        <taxon>Pseudomonadati</taxon>
        <taxon>Pseudomonadota</taxon>
        <taxon>Alphaproteobacteria</taxon>
        <taxon>Sphingomonadales</taxon>
        <taxon>Sphingomonadaceae</taxon>
        <taxon>Stakelama</taxon>
    </lineage>
</organism>
<keyword evidence="9" id="KW-1185">Reference proteome</keyword>
<comment type="similarity">
    <text evidence="5">Belongs to the glycosyl hydrolase 43 family.</text>
</comment>
<evidence type="ECO:0000256" key="7">
    <source>
        <dbReference type="SAM" id="SignalP"/>
    </source>
</evidence>
<gene>
    <name evidence="8" type="ORF">KY084_03510</name>
</gene>
<dbReference type="PANTHER" id="PTHR43772:SF2">
    <property type="entry name" value="PUTATIVE (AFU_ORTHOLOGUE AFUA_2G04480)-RELATED"/>
    <property type="match status" value="1"/>
</dbReference>
<keyword evidence="2 5" id="KW-0378">Hydrolase</keyword>
<evidence type="ECO:0000256" key="5">
    <source>
        <dbReference type="RuleBase" id="RU361187"/>
    </source>
</evidence>
<evidence type="ECO:0000256" key="2">
    <source>
        <dbReference type="ARBA" id="ARBA00022801"/>
    </source>
</evidence>
<proteinExistence type="inferred from homology"/>
<dbReference type="RefSeq" id="WP_219237039.1">
    <property type="nucleotide sequence ID" value="NZ_JAHWZX010000002.1"/>
</dbReference>
<reference evidence="8 9" key="1">
    <citation type="submission" date="2021-07" db="EMBL/GenBank/DDBJ databases">
        <title>Stakelama flava sp. nov., a novel endophytic bacterium isolated from branch of Kandelia candel.</title>
        <authorList>
            <person name="Tuo L."/>
        </authorList>
    </citation>
    <scope>NUCLEOTIDE SEQUENCE [LARGE SCALE GENOMIC DNA]</scope>
    <source>
        <strain evidence="8 9">CBK3Z-3</strain>
    </source>
</reference>
<feature type="chain" id="PRO_5046624932" evidence="7">
    <location>
        <begin position="32"/>
        <end position="366"/>
    </location>
</feature>
<dbReference type="InterPro" id="IPR006710">
    <property type="entry name" value="Glyco_hydro_43"/>
</dbReference>
<name>A0ABS6XID0_9SPHN</name>
<evidence type="ECO:0000256" key="6">
    <source>
        <dbReference type="SAM" id="MobiDB-lite"/>
    </source>
</evidence>
<keyword evidence="7" id="KW-0732">Signal</keyword>
<evidence type="ECO:0000313" key="9">
    <source>
        <dbReference type="Proteomes" id="UP001197214"/>
    </source>
</evidence>
<evidence type="ECO:0000256" key="3">
    <source>
        <dbReference type="ARBA" id="ARBA00023277"/>
    </source>
</evidence>
<accession>A0ABS6XID0</accession>
<keyword evidence="4 5" id="KW-0326">Glycosidase</keyword>
<dbReference type="InterPro" id="IPR052176">
    <property type="entry name" value="Glycosyl_Hydrlase_43_Enz"/>
</dbReference>
<protein>
    <submittedName>
        <fullName evidence="8">Family 43 glycosylhydrolase</fullName>
    </submittedName>
</protein>
<dbReference type="Proteomes" id="UP001197214">
    <property type="component" value="Unassembled WGS sequence"/>
</dbReference>
<evidence type="ECO:0000256" key="1">
    <source>
        <dbReference type="ARBA" id="ARBA00022651"/>
    </source>
</evidence>
<feature type="signal peptide" evidence="7">
    <location>
        <begin position="1"/>
        <end position="31"/>
    </location>
</feature>
<dbReference type="EMBL" id="JAHWZX010000002">
    <property type="protein sequence ID" value="MBW4329942.1"/>
    <property type="molecule type" value="Genomic_DNA"/>
</dbReference>
<sequence>MPLSFTSLRPASAGFLPLIAAAIFASPVALAQDKLSGSATDKAPVASPHNPLFVGADPDLVSACGRWWLYSTHAIDPKTGWAADRLYAWSSPDLRHWKRGSRILDMKDIGWIKDDGAKFHALWAPSLAEANGRYYFYYSVGPQNPTPSRIGVAVADSPAGPFRDSGKPLLTGGNGFEAIDPMVFIDPASHIPYLYAGGSAGAKLRIFELKPDMTEIAREIPVETPPQFTEGAFMHVRDGVYYLSYSHGHWNGPDYSVHYATAPGPTGPWTYRGAILTADATHQGPGHHSFVRDPSTGRWFIAYHRWERGPGPGPYVGARKVAIEAIHYLDDGRIAPIQMSDGPPPRAPLKAASCTSTAAASDSRGK</sequence>
<feature type="region of interest" description="Disordered" evidence="6">
    <location>
        <begin position="337"/>
        <end position="366"/>
    </location>
</feature>
<dbReference type="Pfam" id="PF04616">
    <property type="entry name" value="Glyco_hydro_43"/>
    <property type="match status" value="1"/>
</dbReference>
<comment type="caution">
    <text evidence="8">The sequence shown here is derived from an EMBL/GenBank/DDBJ whole genome shotgun (WGS) entry which is preliminary data.</text>
</comment>
<evidence type="ECO:0000256" key="4">
    <source>
        <dbReference type="ARBA" id="ARBA00023295"/>
    </source>
</evidence>
<evidence type="ECO:0000313" key="8">
    <source>
        <dbReference type="EMBL" id="MBW4329942.1"/>
    </source>
</evidence>
<keyword evidence="3" id="KW-0119">Carbohydrate metabolism</keyword>
<feature type="compositionally biased region" description="Low complexity" evidence="6">
    <location>
        <begin position="351"/>
        <end position="366"/>
    </location>
</feature>
<dbReference type="PANTHER" id="PTHR43772">
    <property type="entry name" value="ENDO-1,4-BETA-XYLANASE"/>
    <property type="match status" value="1"/>
</dbReference>